<accession>E9GKF7</accession>
<name>E9GKF7_DAPPU</name>
<proteinExistence type="predicted"/>
<dbReference type="InParanoid" id="E9GKF7"/>
<protein>
    <submittedName>
        <fullName evidence="1">Uncharacterized protein</fullName>
    </submittedName>
</protein>
<dbReference type="HOGENOM" id="CLU_3108493_0_0_1"/>
<dbReference type="EMBL" id="GL732549">
    <property type="protein sequence ID" value="EFX80072.1"/>
    <property type="molecule type" value="Genomic_DNA"/>
</dbReference>
<keyword evidence="2" id="KW-1185">Reference proteome</keyword>
<gene>
    <name evidence="1" type="ORF">DAPPUDRAFT_244208</name>
</gene>
<evidence type="ECO:0000313" key="2">
    <source>
        <dbReference type="Proteomes" id="UP000000305"/>
    </source>
</evidence>
<reference evidence="1 2" key="1">
    <citation type="journal article" date="2011" name="Science">
        <title>The ecoresponsive genome of Daphnia pulex.</title>
        <authorList>
            <person name="Colbourne J.K."/>
            <person name="Pfrender M.E."/>
            <person name="Gilbert D."/>
            <person name="Thomas W.K."/>
            <person name="Tucker A."/>
            <person name="Oakley T.H."/>
            <person name="Tokishita S."/>
            <person name="Aerts A."/>
            <person name="Arnold G.J."/>
            <person name="Basu M.K."/>
            <person name="Bauer D.J."/>
            <person name="Caceres C.E."/>
            <person name="Carmel L."/>
            <person name="Casola C."/>
            <person name="Choi J.H."/>
            <person name="Detter J.C."/>
            <person name="Dong Q."/>
            <person name="Dusheyko S."/>
            <person name="Eads B.D."/>
            <person name="Frohlich T."/>
            <person name="Geiler-Samerotte K.A."/>
            <person name="Gerlach D."/>
            <person name="Hatcher P."/>
            <person name="Jogdeo S."/>
            <person name="Krijgsveld J."/>
            <person name="Kriventseva E.V."/>
            <person name="Kultz D."/>
            <person name="Laforsch C."/>
            <person name="Lindquist E."/>
            <person name="Lopez J."/>
            <person name="Manak J.R."/>
            <person name="Muller J."/>
            <person name="Pangilinan J."/>
            <person name="Patwardhan R.P."/>
            <person name="Pitluck S."/>
            <person name="Pritham E.J."/>
            <person name="Rechtsteiner A."/>
            <person name="Rho M."/>
            <person name="Rogozin I.B."/>
            <person name="Sakarya O."/>
            <person name="Salamov A."/>
            <person name="Schaack S."/>
            <person name="Shapiro H."/>
            <person name="Shiga Y."/>
            <person name="Skalitzky C."/>
            <person name="Smith Z."/>
            <person name="Souvorov A."/>
            <person name="Sung W."/>
            <person name="Tang Z."/>
            <person name="Tsuchiya D."/>
            <person name="Tu H."/>
            <person name="Vos H."/>
            <person name="Wang M."/>
            <person name="Wolf Y.I."/>
            <person name="Yamagata H."/>
            <person name="Yamada T."/>
            <person name="Ye Y."/>
            <person name="Shaw J.R."/>
            <person name="Andrews J."/>
            <person name="Crease T.J."/>
            <person name="Tang H."/>
            <person name="Lucas S.M."/>
            <person name="Robertson H.M."/>
            <person name="Bork P."/>
            <person name="Koonin E.V."/>
            <person name="Zdobnov E.M."/>
            <person name="Grigoriev I.V."/>
            <person name="Lynch M."/>
            <person name="Boore J.L."/>
        </authorList>
    </citation>
    <scope>NUCLEOTIDE SEQUENCE [LARGE SCALE GENOMIC DNA]</scope>
</reference>
<sequence length="51" mass="6059">MEILAIKFLTDLNCLIRRRFIYVLVKIPHYDSTKNRKFGTTIHAQPLIQKT</sequence>
<dbReference type="Proteomes" id="UP000000305">
    <property type="component" value="Unassembled WGS sequence"/>
</dbReference>
<evidence type="ECO:0000313" key="1">
    <source>
        <dbReference type="EMBL" id="EFX80072.1"/>
    </source>
</evidence>
<dbReference type="KEGG" id="dpx:DAPPUDRAFT_244208"/>
<dbReference type="AlphaFoldDB" id="E9GKF7"/>
<organism evidence="1 2">
    <name type="scientific">Daphnia pulex</name>
    <name type="common">Water flea</name>
    <dbReference type="NCBI Taxonomy" id="6669"/>
    <lineage>
        <taxon>Eukaryota</taxon>
        <taxon>Metazoa</taxon>
        <taxon>Ecdysozoa</taxon>
        <taxon>Arthropoda</taxon>
        <taxon>Crustacea</taxon>
        <taxon>Branchiopoda</taxon>
        <taxon>Diplostraca</taxon>
        <taxon>Cladocera</taxon>
        <taxon>Anomopoda</taxon>
        <taxon>Daphniidae</taxon>
        <taxon>Daphnia</taxon>
    </lineage>
</organism>